<dbReference type="AlphaFoldDB" id="A0A840F252"/>
<name>A0A840F252_9ACTN</name>
<sequence>MTRLRHIIAVSLIGTIILTLAGVVTAGGASAAPTRSFADKTVTRHSDDGWTVTLSRSGEKIRSVPALSRGHGSYEAFLSLRGAAHGAGRVPVDAAVVSTGFQVSCQWQMDGVNVGVAGGPTAQMSISYPPAIVLGAQVMPNISTTLKNGVSVDVPFGQKPLQGPSAGVRLEGVRVEISGCVGARPAVRAYVRVAMTTKANDNTFNLYGKPHLL</sequence>
<dbReference type="Pfam" id="PF09203">
    <property type="entry name" value="MspA"/>
    <property type="match status" value="1"/>
</dbReference>
<organism evidence="2 3">
    <name type="scientific">Gordonia humi</name>
    <dbReference type="NCBI Taxonomy" id="686429"/>
    <lineage>
        <taxon>Bacteria</taxon>
        <taxon>Bacillati</taxon>
        <taxon>Actinomycetota</taxon>
        <taxon>Actinomycetes</taxon>
        <taxon>Mycobacteriales</taxon>
        <taxon>Gordoniaceae</taxon>
        <taxon>Gordonia</taxon>
    </lineage>
</organism>
<dbReference type="SUPFAM" id="SSF56959">
    <property type="entry name" value="Leukocidin-like"/>
    <property type="match status" value="1"/>
</dbReference>
<evidence type="ECO:0000313" key="2">
    <source>
        <dbReference type="EMBL" id="MBB4133647.1"/>
    </source>
</evidence>
<keyword evidence="1" id="KW-0732">Signal</keyword>
<dbReference type="InterPro" id="IPR036435">
    <property type="entry name" value="Leukocidin/porin_MspA_sf"/>
</dbReference>
<gene>
    <name evidence="2" type="ORF">BKA16_000199</name>
</gene>
<dbReference type="Gene3D" id="2.10.300.10">
    <property type="entry name" value="Porin MspA ribbon domain"/>
    <property type="match status" value="1"/>
</dbReference>
<dbReference type="Gene3D" id="2.60.40.1650">
    <property type="entry name" value="Porin MspA (Ig-like beta-sandwich domain)"/>
    <property type="match status" value="1"/>
</dbReference>
<dbReference type="Proteomes" id="UP000551501">
    <property type="component" value="Unassembled WGS sequence"/>
</dbReference>
<dbReference type="EMBL" id="JACIFP010000001">
    <property type="protein sequence ID" value="MBB4133647.1"/>
    <property type="molecule type" value="Genomic_DNA"/>
</dbReference>
<protein>
    <recommendedName>
        <fullName evidence="4">MspA protein</fullName>
    </recommendedName>
</protein>
<evidence type="ECO:0000313" key="3">
    <source>
        <dbReference type="Proteomes" id="UP000551501"/>
    </source>
</evidence>
<dbReference type="InterPro" id="IPR015286">
    <property type="entry name" value="Porin_fam_mycobact-type"/>
</dbReference>
<proteinExistence type="predicted"/>
<reference evidence="2 3" key="1">
    <citation type="submission" date="2020-08" db="EMBL/GenBank/DDBJ databases">
        <title>Sequencing the genomes of 1000 actinobacteria strains.</title>
        <authorList>
            <person name="Klenk H.-P."/>
        </authorList>
    </citation>
    <scope>NUCLEOTIDE SEQUENCE [LARGE SCALE GENOMIC DNA]</scope>
    <source>
        <strain evidence="2 3">DSM 45298</strain>
    </source>
</reference>
<dbReference type="RefSeq" id="WP_183368815.1">
    <property type="nucleotide sequence ID" value="NZ_BAABHL010000022.1"/>
</dbReference>
<evidence type="ECO:0000256" key="1">
    <source>
        <dbReference type="ARBA" id="ARBA00022729"/>
    </source>
</evidence>
<accession>A0A840F252</accession>
<keyword evidence="3" id="KW-1185">Reference proteome</keyword>
<evidence type="ECO:0008006" key="4">
    <source>
        <dbReference type="Google" id="ProtNLM"/>
    </source>
</evidence>
<comment type="caution">
    <text evidence="2">The sequence shown here is derived from an EMBL/GenBank/DDBJ whole genome shotgun (WGS) entry which is preliminary data.</text>
</comment>